<dbReference type="EMBL" id="FWXD01000011">
    <property type="protein sequence ID" value="SMC25451.1"/>
    <property type="molecule type" value="Genomic_DNA"/>
</dbReference>
<sequence>MALPSPVIAALHDLNAMLRQFWPDRTIPLEFWLIEDDVIFFDALQYLPCCLGSRMYETADIAMLPEGFRVALAIFDLEDGFSGEGWHAINNAGEDGLRNAIAAYRTVGLPVRAAALERVLLVYLAGTDDTDDYRNAARGELAELVDDHAATAIVQAWLQQEPERLFGPI</sequence>
<evidence type="ECO:0008006" key="3">
    <source>
        <dbReference type="Google" id="ProtNLM"/>
    </source>
</evidence>
<proteinExistence type="predicted"/>
<dbReference type="RefSeq" id="WP_139798780.1">
    <property type="nucleotide sequence ID" value="NZ_FWXD01000011.1"/>
</dbReference>
<accession>A0A1W1XPK2</accession>
<dbReference type="OrthoDB" id="8899613at2"/>
<keyword evidence="2" id="KW-1185">Reference proteome</keyword>
<gene>
    <name evidence="1" type="ORF">SAMN02745857_02174</name>
</gene>
<reference evidence="1 2" key="1">
    <citation type="submission" date="2017-04" db="EMBL/GenBank/DDBJ databases">
        <authorList>
            <person name="Afonso C.L."/>
            <person name="Miller P.J."/>
            <person name="Scott M.A."/>
            <person name="Spackman E."/>
            <person name="Goraichik I."/>
            <person name="Dimitrov K.M."/>
            <person name="Suarez D.L."/>
            <person name="Swayne D.E."/>
        </authorList>
    </citation>
    <scope>NUCLEOTIDE SEQUENCE [LARGE SCALE GENOMIC DNA]</scope>
    <source>
        <strain evidence="1 2">DSM 23236</strain>
    </source>
</reference>
<name>A0A1W1XPK2_9NEIS</name>
<organism evidence="1 2">
    <name type="scientific">Andreprevotia lacus DSM 23236</name>
    <dbReference type="NCBI Taxonomy" id="1121001"/>
    <lineage>
        <taxon>Bacteria</taxon>
        <taxon>Pseudomonadati</taxon>
        <taxon>Pseudomonadota</taxon>
        <taxon>Betaproteobacteria</taxon>
        <taxon>Neisseriales</taxon>
        <taxon>Chitinibacteraceae</taxon>
        <taxon>Andreprevotia</taxon>
    </lineage>
</organism>
<evidence type="ECO:0000313" key="2">
    <source>
        <dbReference type="Proteomes" id="UP000192761"/>
    </source>
</evidence>
<protein>
    <recommendedName>
        <fullName evidence="3">DUF4375 domain-containing protein</fullName>
    </recommendedName>
</protein>
<dbReference type="AlphaFoldDB" id="A0A1W1XPK2"/>
<dbReference type="Proteomes" id="UP000192761">
    <property type="component" value="Unassembled WGS sequence"/>
</dbReference>
<evidence type="ECO:0000313" key="1">
    <source>
        <dbReference type="EMBL" id="SMC25451.1"/>
    </source>
</evidence>